<organism evidence="2 3">
    <name type="scientific">Purpureocillium lilacinum</name>
    <name type="common">Paecilomyces lilacinus</name>
    <dbReference type="NCBI Taxonomy" id="33203"/>
    <lineage>
        <taxon>Eukaryota</taxon>
        <taxon>Fungi</taxon>
        <taxon>Dikarya</taxon>
        <taxon>Ascomycota</taxon>
        <taxon>Pezizomycotina</taxon>
        <taxon>Sordariomycetes</taxon>
        <taxon>Hypocreomycetidae</taxon>
        <taxon>Hypocreales</taxon>
        <taxon>Ophiocordycipitaceae</taxon>
        <taxon>Purpureocillium</taxon>
    </lineage>
</organism>
<evidence type="ECO:0000256" key="1">
    <source>
        <dbReference type="SAM" id="MobiDB-lite"/>
    </source>
</evidence>
<evidence type="ECO:0000313" key="2">
    <source>
        <dbReference type="EMBL" id="OAQ76606.1"/>
    </source>
</evidence>
<protein>
    <submittedName>
        <fullName evidence="2">Uncharacterized protein</fullName>
    </submittedName>
</protein>
<dbReference type="Proteomes" id="UP000078240">
    <property type="component" value="Unassembled WGS sequence"/>
</dbReference>
<proteinExistence type="predicted"/>
<reference evidence="2 3" key="1">
    <citation type="submission" date="2016-01" db="EMBL/GenBank/DDBJ databases">
        <title>Biosynthesis of antibiotic leucinostatins and their inhibition on Phytophthora in bio-control Purpureocillium lilacinum.</title>
        <authorList>
            <person name="Wang G."/>
            <person name="Liu Z."/>
            <person name="Lin R."/>
            <person name="Li E."/>
            <person name="Mao Z."/>
            <person name="Ling J."/>
            <person name="Yin W."/>
            <person name="Xie B."/>
        </authorList>
    </citation>
    <scope>NUCLEOTIDE SEQUENCE [LARGE SCALE GENOMIC DNA]</scope>
    <source>
        <strain evidence="2">PLBJ-1</strain>
    </source>
</reference>
<dbReference type="EMBL" id="LSBH01000007">
    <property type="protein sequence ID" value="OAQ76606.1"/>
    <property type="molecule type" value="Genomic_DNA"/>
</dbReference>
<evidence type="ECO:0000313" key="3">
    <source>
        <dbReference type="Proteomes" id="UP000078240"/>
    </source>
</evidence>
<feature type="region of interest" description="Disordered" evidence="1">
    <location>
        <begin position="1"/>
        <end position="44"/>
    </location>
</feature>
<comment type="caution">
    <text evidence="2">The sequence shown here is derived from an EMBL/GenBank/DDBJ whole genome shotgun (WGS) entry which is preliminary data.</text>
</comment>
<name>A0A179GFJ9_PURLI</name>
<accession>A0A179GFJ9</accession>
<gene>
    <name evidence="2" type="ORF">VFPBJ_08966</name>
</gene>
<sequence>MCRARPGPAKSRRAVGETVPASTWRGGAPDRGPASSALAGGSLPICLPRPVSRATCRRDERASSRQRMVPL</sequence>
<dbReference type="AlphaFoldDB" id="A0A179GFJ9"/>